<dbReference type="AlphaFoldDB" id="A0A5N4ATK2"/>
<proteinExistence type="predicted"/>
<name>A0A5N4ATK2_PHOPY</name>
<dbReference type="EMBL" id="VVIM01000004">
    <property type="protein sequence ID" value="KAB0800671.1"/>
    <property type="molecule type" value="Genomic_DNA"/>
</dbReference>
<evidence type="ECO:0000313" key="2">
    <source>
        <dbReference type="Proteomes" id="UP000327044"/>
    </source>
</evidence>
<evidence type="ECO:0008006" key="3">
    <source>
        <dbReference type="Google" id="ProtNLM"/>
    </source>
</evidence>
<evidence type="ECO:0000313" key="1">
    <source>
        <dbReference type="EMBL" id="KAB0800671.1"/>
    </source>
</evidence>
<reference evidence="1 2" key="1">
    <citation type="journal article" date="2018" name="Elife">
        <title>Firefly genomes illuminate parallel origins of bioluminescence in beetles.</title>
        <authorList>
            <person name="Fallon T.R."/>
            <person name="Lower S.E."/>
            <person name="Chang C.H."/>
            <person name="Bessho-Uehara M."/>
            <person name="Martin G.J."/>
            <person name="Bewick A.J."/>
            <person name="Behringer M."/>
            <person name="Debat H.J."/>
            <person name="Wong I."/>
            <person name="Day J.C."/>
            <person name="Suvorov A."/>
            <person name="Silva C.J."/>
            <person name="Stanger-Hall K.F."/>
            <person name="Hall D.W."/>
            <person name="Schmitz R.J."/>
            <person name="Nelson D.R."/>
            <person name="Lewis S.M."/>
            <person name="Shigenobu S."/>
            <person name="Bybee S.M."/>
            <person name="Larracuente A.M."/>
            <person name="Oba Y."/>
            <person name="Weng J.K."/>
        </authorList>
    </citation>
    <scope>NUCLEOTIDE SEQUENCE [LARGE SCALE GENOMIC DNA]</scope>
    <source>
        <strain evidence="1">1611_PpyrPB1</strain>
        <tissue evidence="1">Whole body</tissue>
    </source>
</reference>
<keyword evidence="2" id="KW-1185">Reference proteome</keyword>
<protein>
    <recommendedName>
        <fullName evidence="3">DNA-directed DNA polymerase</fullName>
    </recommendedName>
</protein>
<comment type="caution">
    <text evidence="1">The sequence shown here is derived from an EMBL/GenBank/DDBJ whole genome shotgun (WGS) entry which is preliminary data.</text>
</comment>
<sequence length="225" mass="26169">MQKEIVTYCVLDVDILTLACLKFRESLIKAGNVCPFSEACTIASSCNKLFRRNFLKPDTIGLIPRHGYRYRDKQSKIAIEWLIWEEKVRGINILHAAKGKEMVLGGLSVDGYCAETNQVFEMMGCFYHGCTKCFKNDRDKPVYNNGDETMNLRYENTRSKIVHLNQLGYEVIVKEKIFRPNLLKRRFISYESYPYGYKKFKTEEGEDNDNRESSFAEATMCLQEQ</sequence>
<accession>A0A5N4ATK2</accession>
<gene>
    <name evidence="1" type="ORF">PPYR_06410</name>
</gene>
<dbReference type="Proteomes" id="UP000327044">
    <property type="component" value="Unassembled WGS sequence"/>
</dbReference>
<organism evidence="1 2">
    <name type="scientific">Photinus pyralis</name>
    <name type="common">Common eastern firefly</name>
    <name type="synonym">Lampyris pyralis</name>
    <dbReference type="NCBI Taxonomy" id="7054"/>
    <lineage>
        <taxon>Eukaryota</taxon>
        <taxon>Metazoa</taxon>
        <taxon>Ecdysozoa</taxon>
        <taxon>Arthropoda</taxon>
        <taxon>Hexapoda</taxon>
        <taxon>Insecta</taxon>
        <taxon>Pterygota</taxon>
        <taxon>Neoptera</taxon>
        <taxon>Endopterygota</taxon>
        <taxon>Coleoptera</taxon>
        <taxon>Polyphaga</taxon>
        <taxon>Elateriformia</taxon>
        <taxon>Elateroidea</taxon>
        <taxon>Lampyridae</taxon>
        <taxon>Lampyrinae</taxon>
        <taxon>Photinus</taxon>
    </lineage>
</organism>
<dbReference type="Gene3D" id="3.40.960.10">
    <property type="entry name" value="VSR Endonuclease"/>
    <property type="match status" value="1"/>
</dbReference>
<dbReference type="InParanoid" id="A0A5N4ATK2"/>